<dbReference type="STRING" id="94237.ENSMMOP00000017550"/>
<keyword evidence="7" id="KW-0804">Transcription</keyword>
<feature type="compositionally biased region" description="Polar residues" evidence="11">
    <location>
        <begin position="1"/>
        <end position="10"/>
    </location>
</feature>
<dbReference type="Pfam" id="PF00096">
    <property type="entry name" value="zf-C2H2"/>
    <property type="match status" value="1"/>
</dbReference>
<dbReference type="AlphaFoldDB" id="A0A3Q4BET4"/>
<dbReference type="PROSITE" id="PS00028">
    <property type="entry name" value="ZINC_FINGER_C2H2_1"/>
    <property type="match status" value="1"/>
</dbReference>
<evidence type="ECO:0000256" key="1">
    <source>
        <dbReference type="ARBA" id="ARBA00004123"/>
    </source>
</evidence>
<organism evidence="13 14">
    <name type="scientific">Mola mola</name>
    <name type="common">Ocean sunfish</name>
    <name type="synonym">Tetraodon mola</name>
    <dbReference type="NCBI Taxonomy" id="94237"/>
    <lineage>
        <taxon>Eukaryota</taxon>
        <taxon>Metazoa</taxon>
        <taxon>Chordata</taxon>
        <taxon>Craniata</taxon>
        <taxon>Vertebrata</taxon>
        <taxon>Euteleostomi</taxon>
        <taxon>Actinopterygii</taxon>
        <taxon>Neopterygii</taxon>
        <taxon>Teleostei</taxon>
        <taxon>Neoteleostei</taxon>
        <taxon>Acanthomorphata</taxon>
        <taxon>Eupercaria</taxon>
        <taxon>Tetraodontiformes</taxon>
        <taxon>Molidae</taxon>
        <taxon>Mola</taxon>
    </lineage>
</organism>
<dbReference type="Proteomes" id="UP000261620">
    <property type="component" value="Unplaced"/>
</dbReference>
<reference evidence="13" key="1">
    <citation type="submission" date="2025-08" db="UniProtKB">
        <authorList>
            <consortium name="Ensembl"/>
        </authorList>
    </citation>
    <scope>IDENTIFICATION</scope>
</reference>
<evidence type="ECO:0000256" key="3">
    <source>
        <dbReference type="ARBA" id="ARBA00022737"/>
    </source>
</evidence>
<dbReference type="Gene3D" id="3.30.160.60">
    <property type="entry name" value="Classic Zinc Finger"/>
    <property type="match status" value="3"/>
</dbReference>
<dbReference type="OMA" id="SHFIEVH"/>
<keyword evidence="2" id="KW-0479">Metal-binding</keyword>
<dbReference type="SUPFAM" id="SSF57667">
    <property type="entry name" value="beta-beta-alpha zinc fingers"/>
    <property type="match status" value="2"/>
</dbReference>
<evidence type="ECO:0000256" key="5">
    <source>
        <dbReference type="ARBA" id="ARBA00022833"/>
    </source>
</evidence>
<dbReference type="GO" id="GO:0000978">
    <property type="term" value="F:RNA polymerase II cis-regulatory region sequence-specific DNA binding"/>
    <property type="evidence" value="ECO:0007669"/>
    <property type="project" value="TreeGrafter"/>
</dbReference>
<dbReference type="InterPro" id="IPR013087">
    <property type="entry name" value="Znf_C2H2_type"/>
</dbReference>
<dbReference type="SMART" id="SM00355">
    <property type="entry name" value="ZnF_C2H2"/>
    <property type="match status" value="2"/>
</dbReference>
<dbReference type="PANTHER" id="PTHR23233">
    <property type="entry name" value="SAL-LIKE PROTEIN"/>
    <property type="match status" value="1"/>
</dbReference>
<feature type="domain" description="C2H2-type" evidence="12">
    <location>
        <begin position="87"/>
        <end position="113"/>
    </location>
</feature>
<dbReference type="GO" id="GO:0005634">
    <property type="term" value="C:nucleus"/>
    <property type="evidence" value="ECO:0007669"/>
    <property type="project" value="UniProtKB-SubCell"/>
</dbReference>
<comment type="subcellular location">
    <subcellularLocation>
        <location evidence="1">Nucleus</location>
    </subcellularLocation>
</comment>
<proteinExistence type="inferred from homology"/>
<dbReference type="InterPro" id="IPR051565">
    <property type="entry name" value="Sal_C2H2-zinc-finger"/>
</dbReference>
<dbReference type="PANTHER" id="PTHR23233:SF85">
    <property type="entry name" value="SAL-LIKE PROTEIN 2"/>
    <property type="match status" value="1"/>
</dbReference>
<feature type="domain" description="C2H2-type" evidence="12">
    <location>
        <begin position="59"/>
        <end position="86"/>
    </location>
</feature>
<feature type="compositionally biased region" description="Polar residues" evidence="11">
    <location>
        <begin position="16"/>
        <end position="28"/>
    </location>
</feature>
<keyword evidence="3" id="KW-0677">Repeat</keyword>
<protein>
    <recommendedName>
        <fullName evidence="12">C2H2-type domain-containing protein</fullName>
    </recommendedName>
</protein>
<evidence type="ECO:0000256" key="2">
    <source>
        <dbReference type="ARBA" id="ARBA00022723"/>
    </source>
</evidence>
<evidence type="ECO:0000256" key="8">
    <source>
        <dbReference type="ARBA" id="ARBA00023242"/>
    </source>
</evidence>
<dbReference type="PROSITE" id="PS50157">
    <property type="entry name" value="ZINC_FINGER_C2H2_2"/>
    <property type="match status" value="2"/>
</dbReference>
<dbReference type="InterPro" id="IPR036236">
    <property type="entry name" value="Znf_C2H2_sf"/>
</dbReference>
<keyword evidence="4 10" id="KW-0863">Zinc-finger</keyword>
<evidence type="ECO:0000256" key="4">
    <source>
        <dbReference type="ARBA" id="ARBA00022771"/>
    </source>
</evidence>
<evidence type="ECO:0000313" key="14">
    <source>
        <dbReference type="Proteomes" id="UP000261620"/>
    </source>
</evidence>
<comment type="similarity">
    <text evidence="9">Belongs to the sal C2H2-type zinc-finger protein family.</text>
</comment>
<evidence type="ECO:0000259" key="12">
    <source>
        <dbReference type="PROSITE" id="PS50157"/>
    </source>
</evidence>
<evidence type="ECO:0000313" key="13">
    <source>
        <dbReference type="Ensembl" id="ENSMMOP00000017550.1"/>
    </source>
</evidence>
<dbReference type="GO" id="GO:0008270">
    <property type="term" value="F:zinc ion binding"/>
    <property type="evidence" value="ECO:0007669"/>
    <property type="project" value="UniProtKB-KW"/>
</dbReference>
<evidence type="ECO:0000256" key="9">
    <source>
        <dbReference type="ARBA" id="ARBA00038474"/>
    </source>
</evidence>
<keyword evidence="8" id="KW-0539">Nucleus</keyword>
<evidence type="ECO:0000256" key="6">
    <source>
        <dbReference type="ARBA" id="ARBA00023015"/>
    </source>
</evidence>
<sequence>MKSPNTTGVSGPSGRSLLNSSLPTSVSVVPNSKHASQAVCGGPDSSPASSSTTTGRLQHACRFCGKLFSSDSSLQIHLRSHTGERPYQCPVCLSRFTTRALRLHQATHLGERPFPCKICGRSFSTKDVLTLFCSFSKVYLVRE</sequence>
<dbReference type="GO" id="GO:0000981">
    <property type="term" value="F:DNA-binding transcription factor activity, RNA polymerase II-specific"/>
    <property type="evidence" value="ECO:0007669"/>
    <property type="project" value="TreeGrafter"/>
</dbReference>
<keyword evidence="5" id="KW-0862">Zinc</keyword>
<dbReference type="FunFam" id="3.30.160.60:FF:000744">
    <property type="entry name" value="zinc finger E-box-binding homeobox 1"/>
    <property type="match status" value="1"/>
</dbReference>
<dbReference type="FunFam" id="3.30.160.60:FF:000446">
    <property type="entry name" value="Zinc finger protein"/>
    <property type="match status" value="2"/>
</dbReference>
<dbReference type="Pfam" id="PF13894">
    <property type="entry name" value="zf-C2H2_4"/>
    <property type="match status" value="1"/>
</dbReference>
<accession>A0A3Q4BET4</accession>
<evidence type="ECO:0000256" key="11">
    <source>
        <dbReference type="SAM" id="MobiDB-lite"/>
    </source>
</evidence>
<name>A0A3Q4BET4_MOLML</name>
<evidence type="ECO:0000256" key="7">
    <source>
        <dbReference type="ARBA" id="ARBA00023163"/>
    </source>
</evidence>
<keyword evidence="6" id="KW-0805">Transcription regulation</keyword>
<keyword evidence="14" id="KW-1185">Reference proteome</keyword>
<dbReference type="Ensembl" id="ENSMMOT00000017839.1">
    <property type="protein sequence ID" value="ENSMMOP00000017550.1"/>
    <property type="gene ID" value="ENSMMOG00000013330.1"/>
</dbReference>
<evidence type="ECO:0000256" key="10">
    <source>
        <dbReference type="PROSITE-ProRule" id="PRU00042"/>
    </source>
</evidence>
<reference evidence="13" key="2">
    <citation type="submission" date="2025-09" db="UniProtKB">
        <authorList>
            <consortium name="Ensembl"/>
        </authorList>
    </citation>
    <scope>IDENTIFICATION</scope>
</reference>
<feature type="region of interest" description="Disordered" evidence="11">
    <location>
        <begin position="1"/>
        <end position="28"/>
    </location>
</feature>